<keyword evidence="2" id="KW-1185">Reference proteome</keyword>
<name>A0ABZ2QFR8_9ACTN</name>
<evidence type="ECO:0000313" key="1">
    <source>
        <dbReference type="EMBL" id="WXK75357.1"/>
    </source>
</evidence>
<organism evidence="1 2">
    <name type="scientific">Streptomyces sirii</name>
    <dbReference type="NCBI Taxonomy" id="3127701"/>
    <lineage>
        <taxon>Bacteria</taxon>
        <taxon>Bacillati</taxon>
        <taxon>Actinomycetota</taxon>
        <taxon>Actinomycetes</taxon>
        <taxon>Kitasatosporales</taxon>
        <taxon>Streptomycetaceae</taxon>
        <taxon>Streptomyces</taxon>
    </lineage>
</organism>
<proteinExistence type="predicted"/>
<protein>
    <submittedName>
        <fullName evidence="1">Uncharacterized protein</fullName>
    </submittedName>
</protein>
<evidence type="ECO:0000313" key="2">
    <source>
        <dbReference type="Proteomes" id="UP001626628"/>
    </source>
</evidence>
<reference evidence="1 2" key="1">
    <citation type="submission" date="2024-03" db="EMBL/GenBank/DDBJ databases">
        <title>The complete genome of Streptomyces sirii sp.nov.</title>
        <authorList>
            <person name="Zakalyukina Y.V."/>
            <person name="Belik A.R."/>
            <person name="Biryukov M.V."/>
            <person name="Baturina O.A."/>
            <person name="Kabilov M.R."/>
        </authorList>
    </citation>
    <scope>NUCLEOTIDE SEQUENCE [LARGE SCALE GENOMIC DNA]</scope>
    <source>
        <strain evidence="1 2">BP-8</strain>
    </source>
</reference>
<sequence>MDQFNGEPKVNRKTALNDEFVLLVLGSPPRFHSRDGRMGRTSI</sequence>
<dbReference type="RefSeq" id="WP_399144598.1">
    <property type="nucleotide sequence ID" value="NZ_CP147982.1"/>
</dbReference>
<dbReference type="Proteomes" id="UP001626628">
    <property type="component" value="Chromosome"/>
</dbReference>
<dbReference type="EMBL" id="CP147982">
    <property type="protein sequence ID" value="WXK75357.1"/>
    <property type="molecule type" value="Genomic_DNA"/>
</dbReference>
<accession>A0ABZ2QFR8</accession>
<gene>
    <name evidence="1" type="ORF">WAB15_04915</name>
</gene>